<comment type="domain">
    <text evidence="13">The RING-type zinc finger domain is essential for ubiquitin ligase activity.</text>
</comment>
<feature type="zinc finger region" description="TRAF-type" evidence="12">
    <location>
        <begin position="101"/>
        <end position="153"/>
    </location>
</feature>
<dbReference type="EMBL" id="JARBHB010000013">
    <property type="protein sequence ID" value="KAJ8870345.1"/>
    <property type="molecule type" value="Genomic_DNA"/>
</dbReference>
<comment type="domain">
    <text evidence="13">The SBD domain (substrate-binding domain) mediates the interaction with substrate proteins. It is related to the TRAF family.</text>
</comment>
<feature type="domain" description="SIAH-type" evidence="16">
    <location>
        <begin position="197"/>
        <end position="258"/>
    </location>
</feature>
<dbReference type="InterPro" id="IPR001293">
    <property type="entry name" value="Znf_TRAF"/>
</dbReference>
<dbReference type="EC" id="2.3.2.27" evidence="13"/>
<evidence type="ECO:0000256" key="2">
    <source>
        <dbReference type="ARBA" id="ARBA00004496"/>
    </source>
</evidence>
<comment type="subcellular location">
    <subcellularLocation>
        <location evidence="2">Cytoplasm</location>
    </subcellularLocation>
</comment>
<reference evidence="17 18" key="1">
    <citation type="submission" date="2023-02" db="EMBL/GenBank/DDBJ databases">
        <title>LHISI_Scaffold_Assembly.</title>
        <authorList>
            <person name="Stuart O.P."/>
            <person name="Cleave R."/>
            <person name="Magrath M.J.L."/>
            <person name="Mikheyev A.S."/>
        </authorList>
    </citation>
    <scope>NUCLEOTIDE SEQUENCE [LARGE SCALE GENOMIC DNA]</scope>
    <source>
        <strain evidence="17">Daus_M_001</strain>
        <tissue evidence="17">Leg muscle</tissue>
    </source>
</reference>
<comment type="similarity">
    <text evidence="4 13">Belongs to the SINA (Seven in absentia) family.</text>
</comment>
<evidence type="ECO:0000259" key="14">
    <source>
        <dbReference type="PROSITE" id="PS50089"/>
    </source>
</evidence>
<name>A0ABQ9GD60_9NEOP</name>
<evidence type="ECO:0000259" key="15">
    <source>
        <dbReference type="PROSITE" id="PS50145"/>
    </source>
</evidence>
<evidence type="ECO:0000256" key="3">
    <source>
        <dbReference type="ARBA" id="ARBA00004906"/>
    </source>
</evidence>
<dbReference type="Pfam" id="PF21361">
    <property type="entry name" value="Sina_ZnF"/>
    <property type="match status" value="1"/>
</dbReference>
<comment type="caution">
    <text evidence="17">The sequence shown here is derived from an EMBL/GenBank/DDBJ whole genome shotgun (WGS) entry which is preliminary data.</text>
</comment>
<dbReference type="InterPro" id="IPR018121">
    <property type="entry name" value="7-in-absentia-prot_TRAF-dom"/>
</dbReference>
<dbReference type="Gene3D" id="3.30.40.10">
    <property type="entry name" value="Zinc/RING finger domain, C3HC4 (zinc finger)"/>
    <property type="match status" value="4"/>
</dbReference>
<dbReference type="PANTHER" id="PTHR45877:SF3">
    <property type="entry name" value="E3 UBIQUITIN-PROTEIN LIGASE"/>
    <property type="match status" value="1"/>
</dbReference>
<protein>
    <recommendedName>
        <fullName evidence="13">E3 ubiquitin-protein ligase</fullName>
        <ecNumber evidence="13">2.3.2.27</ecNumber>
    </recommendedName>
</protein>
<keyword evidence="5" id="KW-0963">Cytoplasm</keyword>
<evidence type="ECO:0000256" key="7">
    <source>
        <dbReference type="ARBA" id="ARBA00022723"/>
    </source>
</evidence>
<dbReference type="InterPro" id="IPR049548">
    <property type="entry name" value="Sina-like_RING"/>
</dbReference>
<keyword evidence="7 12" id="KW-0479">Metal-binding</keyword>
<dbReference type="InterPro" id="IPR008974">
    <property type="entry name" value="TRAF-like"/>
</dbReference>
<evidence type="ECO:0000256" key="4">
    <source>
        <dbReference type="ARBA" id="ARBA00009119"/>
    </source>
</evidence>
<evidence type="ECO:0000256" key="9">
    <source>
        <dbReference type="ARBA" id="ARBA00022771"/>
    </source>
</evidence>
<evidence type="ECO:0000256" key="8">
    <source>
        <dbReference type="ARBA" id="ARBA00022737"/>
    </source>
</evidence>
<dbReference type="InterPro" id="IPR004162">
    <property type="entry name" value="SINA-like_animal"/>
</dbReference>
<dbReference type="InterPro" id="IPR013083">
    <property type="entry name" value="Znf_RING/FYVE/PHD"/>
</dbReference>
<dbReference type="InterPro" id="IPR013010">
    <property type="entry name" value="Znf_SIAH"/>
</dbReference>
<dbReference type="SUPFAM" id="SSF57850">
    <property type="entry name" value="RING/U-box"/>
    <property type="match status" value="1"/>
</dbReference>
<dbReference type="PROSITE" id="PS50089">
    <property type="entry name" value="ZF_RING_2"/>
    <property type="match status" value="1"/>
</dbReference>
<keyword evidence="10 13" id="KW-0833">Ubl conjugation pathway</keyword>
<organism evidence="17 18">
    <name type="scientific">Dryococelus australis</name>
    <dbReference type="NCBI Taxonomy" id="614101"/>
    <lineage>
        <taxon>Eukaryota</taxon>
        <taxon>Metazoa</taxon>
        <taxon>Ecdysozoa</taxon>
        <taxon>Arthropoda</taxon>
        <taxon>Hexapoda</taxon>
        <taxon>Insecta</taxon>
        <taxon>Pterygota</taxon>
        <taxon>Neoptera</taxon>
        <taxon>Polyneoptera</taxon>
        <taxon>Phasmatodea</taxon>
        <taxon>Verophasmatodea</taxon>
        <taxon>Anareolatae</taxon>
        <taxon>Phasmatidae</taxon>
        <taxon>Eurycanthinae</taxon>
        <taxon>Dryococelus</taxon>
    </lineage>
</organism>
<proteinExistence type="inferred from homology"/>
<sequence length="388" mass="44762">MPKALSSDGGSPPETDINDGLVRLLECPVCADNMTDKIFICRNGHNVCSSCRPRLGGCCPTCRGELTETRCLLAETIARKLLYPCDHSCGRKLTLRDKRRHEARCPFRLRDCENSARGCPVKVPLDEKKEHEGRCSYRRYECPNSLEGCELEVLHKDRKRHNAHCPYRRSPCGNLFRGCEHSFLYKDRKEHEGACSYRVVDCENHDAGCKERLVFKDRSEHESVCPHRLYDCVPCKPDGCKWRGRRGALEKHMSDDHRIAVWRNKSNLGVWCDYDSSTDRRYAGLVAVYGELFWYNHKFDSRSGRCSWTVQYVGARSKCSRFRYRLTIYVDEKKGPSVTFDDVPVASDTDAVDEVFESEHGVCLDSRMLEMFVVDKSMRIKFKIKKVK</sequence>
<dbReference type="PROSITE" id="PS50145">
    <property type="entry name" value="ZF_TRAF"/>
    <property type="match status" value="2"/>
</dbReference>
<comment type="pathway">
    <text evidence="3 13">Protein modification; protein ubiquitination.</text>
</comment>
<evidence type="ECO:0000256" key="10">
    <source>
        <dbReference type="ARBA" id="ARBA00022786"/>
    </source>
</evidence>
<dbReference type="Proteomes" id="UP001159363">
    <property type="component" value="Chromosome 12"/>
</dbReference>
<dbReference type="Gene3D" id="2.60.210.10">
    <property type="entry name" value="Apoptosis, Tumor Necrosis Factor Receptor Associated Protein 2, Chain A"/>
    <property type="match status" value="1"/>
</dbReference>
<evidence type="ECO:0000256" key="11">
    <source>
        <dbReference type="ARBA" id="ARBA00022833"/>
    </source>
</evidence>
<keyword evidence="6" id="KW-0808">Transferase</keyword>
<dbReference type="SUPFAM" id="SSF49599">
    <property type="entry name" value="TRAF domain-like"/>
    <property type="match status" value="3"/>
</dbReference>
<feature type="domain" description="RING-type" evidence="14">
    <location>
        <begin position="27"/>
        <end position="63"/>
    </location>
</feature>
<comment type="catalytic activity">
    <reaction evidence="1 13">
        <text>S-ubiquitinyl-[E2 ubiquitin-conjugating enzyme]-L-cysteine + [acceptor protein]-L-lysine = [E2 ubiquitin-conjugating enzyme]-L-cysteine + N(6)-ubiquitinyl-[acceptor protein]-L-lysine.</text>
        <dbReference type="EC" id="2.3.2.27"/>
    </reaction>
</comment>
<dbReference type="PANTHER" id="PTHR45877">
    <property type="entry name" value="E3 UBIQUITIN-PROTEIN LIGASE SIAH2"/>
    <property type="match status" value="1"/>
</dbReference>
<gene>
    <name evidence="17" type="ORF">PR048_029366</name>
</gene>
<dbReference type="Pfam" id="PF21362">
    <property type="entry name" value="Sina_RING"/>
    <property type="match status" value="1"/>
</dbReference>
<evidence type="ECO:0000313" key="18">
    <source>
        <dbReference type="Proteomes" id="UP001159363"/>
    </source>
</evidence>
<evidence type="ECO:0000313" key="17">
    <source>
        <dbReference type="EMBL" id="KAJ8870345.1"/>
    </source>
</evidence>
<evidence type="ECO:0000256" key="6">
    <source>
        <dbReference type="ARBA" id="ARBA00022679"/>
    </source>
</evidence>
<dbReference type="PROSITE" id="PS51081">
    <property type="entry name" value="ZF_SIAH"/>
    <property type="match status" value="1"/>
</dbReference>
<evidence type="ECO:0000256" key="1">
    <source>
        <dbReference type="ARBA" id="ARBA00000900"/>
    </source>
</evidence>
<evidence type="ECO:0000256" key="5">
    <source>
        <dbReference type="ARBA" id="ARBA00022490"/>
    </source>
</evidence>
<keyword evidence="18" id="KW-1185">Reference proteome</keyword>
<dbReference type="InterPro" id="IPR001841">
    <property type="entry name" value="Znf_RING"/>
</dbReference>
<evidence type="ECO:0000259" key="16">
    <source>
        <dbReference type="PROSITE" id="PS51081"/>
    </source>
</evidence>
<keyword evidence="11 12" id="KW-0862">Zinc</keyword>
<feature type="zinc finger region" description="TRAF-type" evidence="12">
    <location>
        <begin position="161"/>
        <end position="213"/>
    </location>
</feature>
<comment type="function">
    <text evidence="13">E3 ubiquitin-protein ligase that mediates ubiquitination and subsequent proteasomal degradation of target proteins. E3 ubiquitin ligases accept ubiquitin from an E2 ubiquitin-conjugating enzyme in the form of a thioester and then directly transfers the ubiquitin to targeted substrates.</text>
</comment>
<keyword evidence="8" id="KW-0677">Repeat</keyword>
<accession>A0ABQ9GD60</accession>
<feature type="domain" description="TRAF-type" evidence="15">
    <location>
        <begin position="161"/>
        <end position="213"/>
    </location>
</feature>
<feature type="domain" description="TRAF-type" evidence="15">
    <location>
        <begin position="101"/>
        <end position="153"/>
    </location>
</feature>
<evidence type="ECO:0000256" key="12">
    <source>
        <dbReference type="PROSITE-ProRule" id="PRU00207"/>
    </source>
</evidence>
<evidence type="ECO:0000256" key="13">
    <source>
        <dbReference type="RuleBase" id="RU201113"/>
    </source>
</evidence>
<keyword evidence="9 12" id="KW-0863">Zinc-finger</keyword>
<dbReference type="Pfam" id="PF03145">
    <property type="entry name" value="Sina_TRAF"/>
    <property type="match status" value="1"/>
</dbReference>